<accession>A0A2H1VI31</accession>
<name>A0A2H1VI31_SPOFR</name>
<dbReference type="EMBL" id="ODYU01002500">
    <property type="protein sequence ID" value="SOQ40062.1"/>
    <property type="molecule type" value="Genomic_DNA"/>
</dbReference>
<organism evidence="2">
    <name type="scientific">Spodoptera frugiperda</name>
    <name type="common">Fall armyworm</name>
    <dbReference type="NCBI Taxonomy" id="7108"/>
    <lineage>
        <taxon>Eukaryota</taxon>
        <taxon>Metazoa</taxon>
        <taxon>Ecdysozoa</taxon>
        <taxon>Arthropoda</taxon>
        <taxon>Hexapoda</taxon>
        <taxon>Insecta</taxon>
        <taxon>Pterygota</taxon>
        <taxon>Neoptera</taxon>
        <taxon>Endopterygota</taxon>
        <taxon>Lepidoptera</taxon>
        <taxon>Glossata</taxon>
        <taxon>Ditrysia</taxon>
        <taxon>Noctuoidea</taxon>
        <taxon>Noctuidae</taxon>
        <taxon>Amphipyrinae</taxon>
        <taxon>Spodoptera</taxon>
    </lineage>
</organism>
<feature type="region of interest" description="Disordered" evidence="1">
    <location>
        <begin position="26"/>
        <end position="77"/>
    </location>
</feature>
<feature type="compositionally biased region" description="Basic and acidic residues" evidence="1">
    <location>
        <begin position="34"/>
        <end position="48"/>
    </location>
</feature>
<evidence type="ECO:0000313" key="2">
    <source>
        <dbReference type="EMBL" id="SOQ40062.1"/>
    </source>
</evidence>
<protein>
    <submittedName>
        <fullName evidence="2">SFRICE_000006</fullName>
    </submittedName>
</protein>
<sequence length="141" mass="15470">MCIRISAVNPHEFGTVTKNAVVEIRSRNQRRTSARNDNRAAGGRESRPVRGPPPARARCRSGPRRSHEPSRGFARPKFGGSAVFLCVSESFGAVSVRYDHLVARRQVASVLCVGRLAQVPLCVERCVGTMREQEGDGPESR</sequence>
<evidence type="ECO:0000256" key="1">
    <source>
        <dbReference type="SAM" id="MobiDB-lite"/>
    </source>
</evidence>
<reference evidence="2" key="1">
    <citation type="submission" date="2016-07" db="EMBL/GenBank/DDBJ databases">
        <authorList>
            <person name="Bretaudeau A."/>
        </authorList>
    </citation>
    <scope>NUCLEOTIDE SEQUENCE</scope>
    <source>
        <strain evidence="2">Rice</strain>
        <tissue evidence="2">Whole body</tissue>
    </source>
</reference>
<dbReference type="AlphaFoldDB" id="A0A2H1VI31"/>
<proteinExistence type="predicted"/>
<gene>
    <name evidence="2" type="ORF">SFRICE_000006</name>
</gene>